<dbReference type="GeneID" id="37272154"/>
<feature type="coiled-coil region" evidence="9">
    <location>
        <begin position="1470"/>
        <end position="1497"/>
    </location>
</feature>
<feature type="region of interest" description="Disordered" evidence="10">
    <location>
        <begin position="1244"/>
        <end position="1296"/>
    </location>
</feature>
<feature type="region of interest" description="Disordered" evidence="10">
    <location>
        <begin position="1185"/>
        <end position="1225"/>
    </location>
</feature>
<dbReference type="GO" id="GO:0007015">
    <property type="term" value="P:actin filament organization"/>
    <property type="evidence" value="ECO:0007669"/>
    <property type="project" value="TreeGrafter"/>
</dbReference>
<feature type="region of interest" description="Disordered" evidence="10">
    <location>
        <begin position="1103"/>
        <end position="1133"/>
    </location>
</feature>
<protein>
    <recommendedName>
        <fullName evidence="15">Myosin II heavy chain</fullName>
    </recommendedName>
</protein>
<feature type="region of interest" description="Actin-binding" evidence="8">
    <location>
        <begin position="722"/>
        <end position="744"/>
    </location>
</feature>
<dbReference type="InterPro" id="IPR036961">
    <property type="entry name" value="Kinesin_motor_dom_sf"/>
</dbReference>
<evidence type="ECO:0000256" key="6">
    <source>
        <dbReference type="ARBA" id="ARBA00023175"/>
    </source>
</evidence>
<accession>A0A316Z691</accession>
<evidence type="ECO:0008006" key="15">
    <source>
        <dbReference type="Google" id="ProtNLM"/>
    </source>
</evidence>
<feature type="compositionally biased region" description="Basic and acidic residues" evidence="10">
    <location>
        <begin position="1247"/>
        <end position="1256"/>
    </location>
</feature>
<dbReference type="PROSITE" id="PS51844">
    <property type="entry name" value="SH3_LIKE"/>
    <property type="match status" value="1"/>
</dbReference>
<feature type="compositionally biased region" description="Polar residues" evidence="10">
    <location>
        <begin position="1282"/>
        <end position="1291"/>
    </location>
</feature>
<feature type="coiled-coil region" evidence="9">
    <location>
        <begin position="1385"/>
        <end position="1433"/>
    </location>
</feature>
<dbReference type="PRINTS" id="PR00193">
    <property type="entry name" value="MYOSINHEAVY"/>
</dbReference>
<dbReference type="GO" id="GO:0051015">
    <property type="term" value="F:actin filament binding"/>
    <property type="evidence" value="ECO:0007669"/>
    <property type="project" value="InterPro"/>
</dbReference>
<feature type="binding site" evidence="8">
    <location>
        <begin position="179"/>
        <end position="186"/>
    </location>
    <ligand>
        <name>ATP</name>
        <dbReference type="ChEBI" id="CHEBI:30616"/>
    </ligand>
</feature>
<evidence type="ECO:0000256" key="5">
    <source>
        <dbReference type="ARBA" id="ARBA00023123"/>
    </source>
</evidence>
<dbReference type="GO" id="GO:0000146">
    <property type="term" value="F:microfilament motor activity"/>
    <property type="evidence" value="ECO:0007669"/>
    <property type="project" value="TreeGrafter"/>
</dbReference>
<name>A0A316Z691_9BASI</name>
<feature type="compositionally biased region" description="Low complexity" evidence="10">
    <location>
        <begin position="1506"/>
        <end position="1521"/>
    </location>
</feature>
<dbReference type="FunFam" id="3.40.850.10:FF:000101">
    <property type="entry name" value="Slow myosin heavy chain 2"/>
    <property type="match status" value="1"/>
</dbReference>
<evidence type="ECO:0000256" key="10">
    <source>
        <dbReference type="SAM" id="MobiDB-lite"/>
    </source>
</evidence>
<comment type="similarity">
    <text evidence="1 8">Belongs to the TRAFAC class myosin-kinesin ATPase superfamily. Myosin family.</text>
</comment>
<keyword evidence="14" id="KW-1185">Reference proteome</keyword>
<dbReference type="PANTHER" id="PTHR13140">
    <property type="entry name" value="MYOSIN"/>
    <property type="match status" value="1"/>
</dbReference>
<feature type="domain" description="Myosin motor" evidence="11">
    <location>
        <begin position="86"/>
        <end position="844"/>
    </location>
</feature>
<keyword evidence="3 8" id="KW-0067">ATP-binding</keyword>
<dbReference type="SMART" id="SM00242">
    <property type="entry name" value="MYSc"/>
    <property type="match status" value="1"/>
</dbReference>
<keyword evidence="4 9" id="KW-0175">Coiled coil</keyword>
<dbReference type="OrthoDB" id="6108017at2759"/>
<organism evidence="13 14">
    <name type="scientific">Tilletiopsis washingtonensis</name>
    <dbReference type="NCBI Taxonomy" id="58919"/>
    <lineage>
        <taxon>Eukaryota</taxon>
        <taxon>Fungi</taxon>
        <taxon>Dikarya</taxon>
        <taxon>Basidiomycota</taxon>
        <taxon>Ustilaginomycotina</taxon>
        <taxon>Exobasidiomycetes</taxon>
        <taxon>Entylomatales</taxon>
        <taxon>Entylomatales incertae sedis</taxon>
        <taxon>Tilletiopsis</taxon>
    </lineage>
</organism>
<evidence type="ECO:0000256" key="8">
    <source>
        <dbReference type="PROSITE-ProRule" id="PRU00782"/>
    </source>
</evidence>
<dbReference type="InterPro" id="IPR027417">
    <property type="entry name" value="P-loop_NTPase"/>
</dbReference>
<dbReference type="Pfam" id="PF02736">
    <property type="entry name" value="Myosin_N"/>
    <property type="match status" value="1"/>
</dbReference>
<evidence type="ECO:0000313" key="13">
    <source>
        <dbReference type="EMBL" id="PWN97139.1"/>
    </source>
</evidence>
<evidence type="ECO:0000256" key="4">
    <source>
        <dbReference type="ARBA" id="ARBA00023054"/>
    </source>
</evidence>
<dbReference type="Proteomes" id="UP000245946">
    <property type="component" value="Unassembled WGS sequence"/>
</dbReference>
<feature type="coiled-coil region" evidence="9">
    <location>
        <begin position="922"/>
        <end position="1033"/>
    </location>
</feature>
<dbReference type="RefSeq" id="XP_025597418.1">
    <property type="nucleotide sequence ID" value="XM_025744610.1"/>
</dbReference>
<dbReference type="GO" id="GO:0005524">
    <property type="term" value="F:ATP binding"/>
    <property type="evidence" value="ECO:0007669"/>
    <property type="project" value="UniProtKB-UniRule"/>
</dbReference>
<evidence type="ECO:0000259" key="12">
    <source>
        <dbReference type="PROSITE" id="PS51844"/>
    </source>
</evidence>
<dbReference type="GO" id="GO:0005737">
    <property type="term" value="C:cytoplasm"/>
    <property type="evidence" value="ECO:0007669"/>
    <property type="project" value="TreeGrafter"/>
</dbReference>
<feature type="compositionally biased region" description="Basic and acidic residues" evidence="10">
    <location>
        <begin position="1204"/>
        <end position="1225"/>
    </location>
</feature>
<dbReference type="InterPro" id="IPR004009">
    <property type="entry name" value="SH3_Myosin"/>
</dbReference>
<evidence type="ECO:0000259" key="11">
    <source>
        <dbReference type="PROSITE" id="PS51456"/>
    </source>
</evidence>
<dbReference type="PANTHER" id="PTHR13140:SF857">
    <property type="entry name" value="MYOSIN-11"/>
    <property type="match status" value="1"/>
</dbReference>
<evidence type="ECO:0000256" key="9">
    <source>
        <dbReference type="SAM" id="Coils"/>
    </source>
</evidence>
<dbReference type="Gene3D" id="1.20.5.4820">
    <property type="match status" value="1"/>
</dbReference>
<feature type="region of interest" description="Disordered" evidence="10">
    <location>
        <begin position="1504"/>
        <end position="1524"/>
    </location>
</feature>
<dbReference type="Gene3D" id="3.40.850.10">
    <property type="entry name" value="Kinesin motor domain"/>
    <property type="match status" value="1"/>
</dbReference>
<evidence type="ECO:0000256" key="1">
    <source>
        <dbReference type="ARBA" id="ARBA00008314"/>
    </source>
</evidence>
<evidence type="ECO:0000313" key="14">
    <source>
        <dbReference type="Proteomes" id="UP000245946"/>
    </source>
</evidence>
<dbReference type="InterPro" id="IPR008989">
    <property type="entry name" value="Myosin_S1_N"/>
</dbReference>
<sequence>MASTSALSRRAVDSMAASGAAGEAAAAAEFAEKKYVWLPDKTAGYLSAWVVREEDGGETSVCSLADGSIRNVPTFELSKMNPPKFEKAEDIADLTFLNEASVVHNLRQRYFSGLIYTYSGLFLVAVNPYHALPIYTDAIIQSYKGRRREENAPHVFALADVAMRNMLDARENQSLLVTGESGAGKTENTKKVIQYLAAIAADPSATGAGVVASPPNGAGAPGGILTRSHSSRHVLDQLRGLEAVGSKRLGLLERQILQANPILEAFGNAQTIRNNNSSRFGKFVRIEFTSLGAIAGANVDWYLLEKSRVTNRSDKERSFHVFYQLLRSGDDALRKKLLLSDKPEHYGYLKSSRQHVEGIDDTSEWQVLLEALAMVGFTPEEQGNLFRVIAAILHVGNIELADDRSEQARITNSPQVEKVCHLLGLPEQELTKALLRPRIKAGREWVAQARTKKQVTDEMAALCKTLYEKMFATIVDRINQALDRPTSKSTFIGVLDIAGFEIFEINSFEQLLINFTNEKLQQFFNHHMFVLEQEEYAREDIEWDFVNFGLDLQPTIDLIESTSPIGILSCLDEECIMPKASDLTFTEKLNRLWSTNKDGTPRDTAGLALATERGVAHGSTKYAPARFAQGFTVKHYAGDVEYRTDGWLDRNKDPLNDNLTRVMSESTDRFVASLFAEFAVDDEAVAAAALAASQPGAVPTGPKRRVRRGAFRTVAQRHKEQLTSLMTQLGSTQPHFVRCIVPNSEKRPGKMDVPIVLDQLRCNGVLEGIRIARLGYPNRLLFTEFRNRYEVLTPGIIPRGYMDGRKACQRMVEALELDRAAFKVGLTKIFFKAGVLAEMEERRDSHLFDIFSRFQGACRMFTARRQMKKILNRAAAVRTIQRNARLYVQLREWPWWQLYTKVRPLLTGTRHEEELKRKATELALITERAERDQREREALEALKFSLEAEKKRVEDALEAERSLLADKDQLLARSKERESQLEEDLAAMQVDVDQLDSQLERALVAQRTSETSRAELKTAFDAAAEHLLRLEQEQKAWQQREAGLVADLEQRSSELVTLGNQRSSHAAERAELDRKLAEKEQDVQRAEQRMAAAVAELEAKLASESRARETERLKATKLEESSRQSSHQLAELARSSADFEAQLQKREAEKSELSSQIAAITRERDSLARQISELQVRVETLTQDVKSAQGETRRAQDSSAQLQRELDETRSLMDAKTSEDSKQKELQRLKEQELQGLRSDIAALQKQKAEQEHSTAERVTSLRAEVDAARREHAELTRSHQDLTSSSSATDRQLAEATAAVAAAEQAKRAAQDQLDDVRTRAHTAEQGLQEARSAHEASERQLAASATKQRDFEDAILALERGQGAWKAKADQAALELSAESKRRELLESGARQHERNLTTLQQQHTMKDAELARLREVLAATQAELKTAQSMTNKTIVEHVHVLEEAKKYTDRQLADAQSKLQELAHYTKTLEKSKARLISDNEDLTREVSRLSQADRTVLKNVASSSAANSSAGTGSESRAVRTLENKLAEANRELQSARRDRDSAQSDARRKDLQHSEALSRSQQAYEKRIAELERTLNGSHNTFSNLSELVKAGSGDDRDLRKRLLEQLKAGNDQLEQDMSSALSRTRNGASAAHVVPPPLLGAASASPGVSNARAFYEYGNVAPSARNGTAPAALKRGSVDFAGASRANDEARRAQIAAEAQLADARQRLERETQARREDSTERARLENSMQEMQINHASLSAAVAEARDSAVKAQKAHSAANLQLNDAERGMREQNEMLQQRDEHIAYLEQELQALETRLLSGDSRAESLLQASRERFKVELESVEAEVEAHRRSLQSVRDENLNLRLVHEELARTRAELAETQAAYESLCDEAGVDSDIIMSLQRAVSKYKQVADDHMSRWQAASRELETQTATLRRSNTVRAGSVPPVSPNRSAMPMAMHR</sequence>
<dbReference type="InterPro" id="IPR001609">
    <property type="entry name" value="Myosin_head_motor_dom-like"/>
</dbReference>
<dbReference type="FunFam" id="1.10.10.820:FF:000001">
    <property type="entry name" value="Myosin heavy chain"/>
    <property type="match status" value="1"/>
</dbReference>
<dbReference type="FunFam" id="1.20.5.4820:FF:000002">
    <property type="entry name" value="Myosin heavy chain 10"/>
    <property type="match status" value="1"/>
</dbReference>
<dbReference type="CDD" id="cd01377">
    <property type="entry name" value="MYSc_class_II"/>
    <property type="match status" value="1"/>
</dbReference>
<dbReference type="Gene3D" id="1.20.120.720">
    <property type="entry name" value="Myosin VI head, motor domain, U50 subdomain"/>
    <property type="match status" value="1"/>
</dbReference>
<evidence type="ECO:0000256" key="3">
    <source>
        <dbReference type="ARBA" id="ARBA00022840"/>
    </source>
</evidence>
<dbReference type="Pfam" id="PF00063">
    <property type="entry name" value="Myosin_head"/>
    <property type="match status" value="1"/>
</dbReference>
<feature type="compositionally biased region" description="Basic and acidic residues" evidence="10">
    <location>
        <begin position="1536"/>
        <end position="1559"/>
    </location>
</feature>
<dbReference type="Gene3D" id="1.10.10.820">
    <property type="match status" value="1"/>
</dbReference>
<dbReference type="FunFam" id="1.20.120.720:FF:000001">
    <property type="entry name" value="Myosin heavy chain, muscle"/>
    <property type="match status" value="1"/>
</dbReference>
<gene>
    <name evidence="13" type="ORF">FA09DRAFT_343683</name>
</gene>
<dbReference type="Gene3D" id="2.30.30.360">
    <property type="entry name" value="Myosin S1 fragment, N-terminal"/>
    <property type="match status" value="1"/>
</dbReference>
<feature type="region of interest" description="Disordered" evidence="10">
    <location>
        <begin position="1924"/>
        <end position="1949"/>
    </location>
</feature>
<feature type="domain" description="Myosin N-terminal SH3-like" evidence="12">
    <location>
        <begin position="31"/>
        <end position="82"/>
    </location>
</feature>
<dbReference type="PROSITE" id="PS51456">
    <property type="entry name" value="MYOSIN_MOTOR"/>
    <property type="match status" value="1"/>
</dbReference>
<dbReference type="EMBL" id="KZ819296">
    <property type="protein sequence ID" value="PWN97139.1"/>
    <property type="molecule type" value="Genomic_DNA"/>
</dbReference>
<feature type="compositionally biased region" description="Basic and acidic residues" evidence="10">
    <location>
        <begin position="1264"/>
        <end position="1281"/>
    </location>
</feature>
<keyword evidence="5 8" id="KW-0518">Myosin</keyword>
<dbReference type="STRING" id="58919.A0A316Z691"/>
<feature type="coiled-coil region" evidence="9">
    <location>
        <begin position="1694"/>
        <end position="1749"/>
    </location>
</feature>
<dbReference type="GO" id="GO:0016459">
    <property type="term" value="C:myosin complex"/>
    <property type="evidence" value="ECO:0007669"/>
    <property type="project" value="UniProtKB-KW"/>
</dbReference>
<keyword evidence="6 8" id="KW-0505">Motor protein</keyword>
<keyword evidence="7 8" id="KW-0009">Actin-binding</keyword>
<feature type="compositionally biased region" description="Basic and acidic residues" evidence="10">
    <location>
        <begin position="1103"/>
        <end position="1122"/>
    </location>
</feature>
<feature type="region of interest" description="Disordered" evidence="10">
    <location>
        <begin position="1536"/>
        <end position="1567"/>
    </location>
</feature>
<proteinExistence type="inferred from homology"/>
<feature type="region of interest" description="Disordered" evidence="10">
    <location>
        <begin position="1311"/>
        <end position="1348"/>
    </location>
</feature>
<evidence type="ECO:0000256" key="2">
    <source>
        <dbReference type="ARBA" id="ARBA00022741"/>
    </source>
</evidence>
<dbReference type="GO" id="GO:0016020">
    <property type="term" value="C:membrane"/>
    <property type="evidence" value="ECO:0007669"/>
    <property type="project" value="TreeGrafter"/>
</dbReference>
<feature type="coiled-coil region" evidence="9">
    <location>
        <begin position="1785"/>
        <end position="1879"/>
    </location>
</feature>
<dbReference type="Gene3D" id="1.20.58.530">
    <property type="match status" value="1"/>
</dbReference>
<dbReference type="SUPFAM" id="SSF52540">
    <property type="entry name" value="P-loop containing nucleoside triphosphate hydrolases"/>
    <property type="match status" value="1"/>
</dbReference>
<evidence type="ECO:0000256" key="7">
    <source>
        <dbReference type="ARBA" id="ARBA00023203"/>
    </source>
</evidence>
<reference evidence="13 14" key="1">
    <citation type="journal article" date="2018" name="Mol. Biol. Evol.">
        <title>Broad Genomic Sampling Reveals a Smut Pathogenic Ancestry of the Fungal Clade Ustilaginomycotina.</title>
        <authorList>
            <person name="Kijpornyongpan T."/>
            <person name="Mondo S.J."/>
            <person name="Barry K."/>
            <person name="Sandor L."/>
            <person name="Lee J."/>
            <person name="Lipzen A."/>
            <person name="Pangilinan J."/>
            <person name="LaButti K."/>
            <person name="Hainaut M."/>
            <person name="Henrissat B."/>
            <person name="Grigoriev I.V."/>
            <person name="Spatafora J.W."/>
            <person name="Aime M.C."/>
        </authorList>
    </citation>
    <scope>NUCLEOTIDE SEQUENCE [LARGE SCALE GENOMIC DNA]</scope>
    <source>
        <strain evidence="13 14">MCA 4186</strain>
    </source>
</reference>
<keyword evidence="2 8" id="KW-0547">Nucleotide-binding</keyword>
<feature type="compositionally biased region" description="Basic and acidic residues" evidence="10">
    <location>
        <begin position="1311"/>
        <end position="1324"/>
    </location>
</feature>